<dbReference type="EMBL" id="QBIU01000002">
    <property type="protein sequence ID" value="MWV70752.1"/>
    <property type="molecule type" value="Genomic_DNA"/>
</dbReference>
<name>A0A347W585_9HELI</name>
<evidence type="ECO:0000313" key="4">
    <source>
        <dbReference type="Proteomes" id="UP000477070"/>
    </source>
</evidence>
<dbReference type="EMBL" id="JRMP02000006">
    <property type="protein sequence ID" value="TLD94540.1"/>
    <property type="molecule type" value="Genomic_DNA"/>
</dbReference>
<evidence type="ECO:0000313" key="1">
    <source>
        <dbReference type="EMBL" id="MWV70752.1"/>
    </source>
</evidence>
<reference evidence="2" key="3">
    <citation type="submission" date="2018-04" db="EMBL/GenBank/DDBJ databases">
        <authorList>
            <person name="Sheh A."/>
            <person name="Shen Z."/>
            <person name="Mannion A.J."/>
            <person name="Fox J.G."/>
        </authorList>
    </citation>
    <scope>NUCLEOTIDE SEQUENCE</scope>
    <source>
        <strain evidence="2">MIT 97-6194</strain>
    </source>
</reference>
<reference evidence="2 3" key="1">
    <citation type="journal article" date="2014" name="Genome Announc.">
        <title>Draft genome sequences of eight enterohepatic helicobacter species isolated from both laboratory and wild rodents.</title>
        <authorList>
            <person name="Sheh A."/>
            <person name="Shen Z."/>
            <person name="Fox J.G."/>
        </authorList>
    </citation>
    <scope>NUCLEOTIDE SEQUENCE [LARGE SCALE GENOMIC DNA]</scope>
    <source>
        <strain evidence="2 3">MIT 97-6194</strain>
    </source>
</reference>
<accession>A0A347W585</accession>
<keyword evidence="3" id="KW-1185">Reference proteome</keyword>
<evidence type="ECO:0000313" key="3">
    <source>
        <dbReference type="Proteomes" id="UP000029714"/>
    </source>
</evidence>
<reference evidence="2 3" key="2">
    <citation type="journal article" date="2016" name="Infect. Immun.">
        <title>Helicobacter saguini, a Novel Helicobacter Isolated from Cotton-Top Tamarins with Ulcerative Colitis, Has Proinflammatory Properties and Induces Typhlocolitis and Dysplasia in Gnotobiotic IL-10-/- Mice.</title>
        <authorList>
            <person name="Shen Z."/>
            <person name="Mannion A."/>
            <person name="Whary M.T."/>
            <person name="Muthupalani S."/>
            <person name="Sheh A."/>
            <person name="Feng Y."/>
            <person name="Gong G."/>
            <person name="Vandamme P."/>
            <person name="Holcombe H.R."/>
            <person name="Paster B.J."/>
            <person name="Fox J.G."/>
        </authorList>
    </citation>
    <scope>NUCLEOTIDE SEQUENCE [LARGE SCALE GENOMIC DNA]</scope>
    <source>
        <strain evidence="2 3">MIT 97-6194</strain>
    </source>
</reference>
<proteinExistence type="predicted"/>
<protein>
    <submittedName>
        <fullName evidence="2">Uncharacterized protein</fullName>
    </submittedName>
</protein>
<reference evidence="1 4" key="4">
    <citation type="submission" date="2019-12" db="EMBL/GenBank/DDBJ databases">
        <title>Multi-Generational Helicobacter saguini Isolates.</title>
        <authorList>
            <person name="Mannion A."/>
            <person name="Shen Z."/>
            <person name="Fox J.G."/>
        </authorList>
    </citation>
    <scope>NUCLEOTIDE SEQUENCE [LARGE SCALE GENOMIC DNA]</scope>
    <source>
        <strain evidence="1">16-048</strain>
        <strain evidence="4">16-048 (F4)</strain>
    </source>
</reference>
<gene>
    <name evidence="1" type="ORF">DCO61_12365</name>
    <name evidence="2" type="ORF">LS64_005060</name>
</gene>
<sequence>MIAICRYFFLLALFCDLFFAKDLNRDKNADISKDAILAKIQELYNAPLNEKSQALTCNLTKKQLDEVKLDINSPIFPYFNALLELNTSEKISKIAQDLLMQEVRNKDRLHTLLALQLHFIKKCDRCEKVRDISNFDYYRFSNSNVQKLLYTEGGNFKSSFVLHGEAFLCKALESKSLESKKDSKLAQYFLKSYANFMLAGLHTRALNVLLYGLSLTNDNALYATFKFLASNDIVILKNLNSVHLLKIMELDSKNYFKNINMIRNFKNLKAIEGSLVSNYVISGLLIRDMDMGRILSPFSKFATQQTIDEFKQKQQYYEQELQDSSLKILKNATKQEIYEYYRILTLKERLKGQISGLITKLY</sequence>
<dbReference type="AlphaFoldDB" id="A0A347W585"/>
<comment type="caution">
    <text evidence="2">The sequence shown here is derived from an EMBL/GenBank/DDBJ whole genome shotgun (WGS) entry which is preliminary data.</text>
</comment>
<evidence type="ECO:0000313" key="2">
    <source>
        <dbReference type="EMBL" id="TLD94540.1"/>
    </source>
</evidence>
<dbReference type="RefSeq" id="WP_052062494.1">
    <property type="nucleotide sequence ID" value="NZ_JRMP02000006.1"/>
</dbReference>
<dbReference type="Proteomes" id="UP000477070">
    <property type="component" value="Unassembled WGS sequence"/>
</dbReference>
<dbReference type="OrthoDB" id="5329194at2"/>
<dbReference type="Proteomes" id="UP000029714">
    <property type="component" value="Unassembled WGS sequence"/>
</dbReference>
<organism evidence="2 3">
    <name type="scientific">Helicobacter saguini</name>
    <dbReference type="NCBI Taxonomy" id="1548018"/>
    <lineage>
        <taxon>Bacteria</taxon>
        <taxon>Pseudomonadati</taxon>
        <taxon>Campylobacterota</taxon>
        <taxon>Epsilonproteobacteria</taxon>
        <taxon>Campylobacterales</taxon>
        <taxon>Helicobacteraceae</taxon>
        <taxon>Helicobacter</taxon>
    </lineage>
</organism>